<feature type="compositionally biased region" description="Low complexity" evidence="1">
    <location>
        <begin position="129"/>
        <end position="195"/>
    </location>
</feature>
<dbReference type="PANTHER" id="PTHR34980:SF2">
    <property type="entry name" value="INNER MEMBRANE PROTEIN YHAH-RELATED"/>
    <property type="match status" value="1"/>
</dbReference>
<dbReference type="EMBL" id="JABAFY010000033">
    <property type="protein sequence ID" value="NME52626.1"/>
    <property type="molecule type" value="Genomic_DNA"/>
</dbReference>
<feature type="transmembrane region" description="Helical" evidence="2">
    <location>
        <begin position="84"/>
        <end position="105"/>
    </location>
</feature>
<feature type="transmembrane region" description="Helical" evidence="2">
    <location>
        <begin position="27"/>
        <end position="45"/>
    </location>
</feature>
<keyword evidence="2" id="KW-1133">Transmembrane helix</keyword>
<dbReference type="GO" id="GO:0005886">
    <property type="term" value="C:plasma membrane"/>
    <property type="evidence" value="ECO:0007669"/>
    <property type="project" value="TreeGrafter"/>
</dbReference>
<name>A0A848CGS3_9BACT</name>
<organism evidence="3 4">
    <name type="scientific">Desulfovibrio piger</name>
    <dbReference type="NCBI Taxonomy" id="901"/>
    <lineage>
        <taxon>Bacteria</taxon>
        <taxon>Pseudomonadati</taxon>
        <taxon>Thermodesulfobacteriota</taxon>
        <taxon>Desulfovibrionia</taxon>
        <taxon>Desulfovibrionales</taxon>
        <taxon>Desulfovibrionaceae</taxon>
        <taxon>Desulfovibrio</taxon>
    </lineage>
</organism>
<feature type="region of interest" description="Disordered" evidence="1">
    <location>
        <begin position="126"/>
        <end position="201"/>
    </location>
</feature>
<comment type="caution">
    <text evidence="3">The sequence shown here is derived from an EMBL/GenBank/DDBJ whole genome shotgun (WGS) entry which is preliminary data.</text>
</comment>
<reference evidence="3 4" key="1">
    <citation type="submission" date="2020-04" db="EMBL/GenBank/DDBJ databases">
        <authorList>
            <person name="Hitch T.C.A."/>
            <person name="Wylensek D."/>
            <person name="Clavel T."/>
        </authorList>
    </citation>
    <scope>NUCLEOTIDE SEQUENCE [LARGE SCALE GENOMIC DNA]</scope>
    <source>
        <strain evidence="3 4">PG-251-APC-1</strain>
    </source>
</reference>
<sequence>MLGFPESVVRCIRKYATFRGRATRAEYWWFSLFNTLLGMVVYAAVQHLMGTEAADGAASIVQLVLFLPMLAVGVRRLHDIDFRGWWMLLGLTVVGIIPLIIFFCLPGKAAPNRFGAREYGAQAGMTPEQQAVQQPGPVAQTARTAPETQVVPTPQPGTVPQTEAETQAAPEQQVAAAAQTAIETPPEAVTPPATEKPAEKGETRLTSLLLCLCCLAGLLLATPSAGIAADADQPASVASNPDTPEATPGSSPTSGASPAPSSPASGQGMEQGIQEAFGGLISIMGEALGGMTKGMQEGARDMQAQLDGSDGTRLISNSKDLATLTETRVLKAEQQEDRSWRIILAVKNPQEFPVRLTGLTEKQQVLLLDQENFVYEQTPVGERLMTVPERAAQKLTFFFPELDGSTPKNIRLYGMDFAVPHPIEVRTISQ</sequence>
<evidence type="ECO:0000256" key="1">
    <source>
        <dbReference type="SAM" id="MobiDB-lite"/>
    </source>
</evidence>
<evidence type="ECO:0000313" key="3">
    <source>
        <dbReference type="EMBL" id="NME52626.1"/>
    </source>
</evidence>
<keyword evidence="2" id="KW-0812">Transmembrane</keyword>
<feature type="region of interest" description="Disordered" evidence="1">
    <location>
        <begin position="233"/>
        <end position="269"/>
    </location>
</feature>
<feature type="transmembrane region" description="Helical" evidence="2">
    <location>
        <begin position="57"/>
        <end position="78"/>
    </location>
</feature>
<proteinExistence type="predicted"/>
<keyword evidence="2" id="KW-0472">Membrane</keyword>
<dbReference type="PANTHER" id="PTHR34980">
    <property type="entry name" value="INNER MEMBRANE PROTEIN-RELATED-RELATED"/>
    <property type="match status" value="1"/>
</dbReference>
<protein>
    <submittedName>
        <fullName evidence="3">DUF805 domain-containing protein</fullName>
    </submittedName>
</protein>
<dbReference type="AlphaFoldDB" id="A0A848CGS3"/>
<feature type="compositionally biased region" description="Low complexity" evidence="1">
    <location>
        <begin position="246"/>
        <end position="266"/>
    </location>
</feature>
<dbReference type="Proteomes" id="UP000522333">
    <property type="component" value="Unassembled WGS sequence"/>
</dbReference>
<evidence type="ECO:0000256" key="2">
    <source>
        <dbReference type="SAM" id="Phobius"/>
    </source>
</evidence>
<evidence type="ECO:0000313" key="4">
    <source>
        <dbReference type="Proteomes" id="UP000522333"/>
    </source>
</evidence>
<dbReference type="Pfam" id="PF05656">
    <property type="entry name" value="DUF805"/>
    <property type="match status" value="1"/>
</dbReference>
<dbReference type="InterPro" id="IPR008523">
    <property type="entry name" value="DUF805"/>
</dbReference>
<accession>A0A848CGS3</accession>
<gene>
    <name evidence="3" type="ORF">HF854_08870</name>
</gene>